<keyword evidence="1" id="KW-0812">Transmembrane</keyword>
<dbReference type="Proteomes" id="UP000287300">
    <property type="component" value="Unassembled WGS sequence"/>
</dbReference>
<evidence type="ECO:0000313" key="3">
    <source>
        <dbReference type="Proteomes" id="UP000287300"/>
    </source>
</evidence>
<dbReference type="EMBL" id="BDES01000006">
    <property type="protein sequence ID" value="GCD51807.1"/>
    <property type="molecule type" value="Genomic_DNA"/>
</dbReference>
<organism evidence="2 3">
    <name type="scientific">Acetobacter pasteurianus NBRC 3188</name>
    <dbReference type="NCBI Taxonomy" id="1226663"/>
    <lineage>
        <taxon>Bacteria</taxon>
        <taxon>Pseudomonadati</taxon>
        <taxon>Pseudomonadota</taxon>
        <taxon>Alphaproteobacteria</taxon>
        <taxon>Acetobacterales</taxon>
        <taxon>Acetobacteraceae</taxon>
        <taxon>Acetobacter</taxon>
    </lineage>
</organism>
<reference evidence="2 3" key="1">
    <citation type="submission" date="2016-06" db="EMBL/GenBank/DDBJ databases">
        <title>Acetobacter pasteurianus NBRC 3188 whole genome sequencing project.</title>
        <authorList>
            <person name="Matsutani M."/>
            <person name="Shiwa Y."/>
            <person name="Okamoto-Kainuma A."/>
            <person name="Ishikawa M."/>
            <person name="Koizumi Y."/>
            <person name="Yoshikawa H."/>
            <person name="Yakushi T."/>
            <person name="Matsushita K."/>
        </authorList>
    </citation>
    <scope>NUCLEOTIDE SEQUENCE [LARGE SCALE GENOMIC DNA]</scope>
    <source>
        <strain evidence="2 3">NBRC 3188</strain>
    </source>
</reference>
<name>A0A401WR88_ACEPA</name>
<feature type="transmembrane region" description="Helical" evidence="1">
    <location>
        <begin position="31"/>
        <end position="51"/>
    </location>
</feature>
<keyword evidence="1" id="KW-0472">Membrane</keyword>
<proteinExistence type="predicted"/>
<comment type="caution">
    <text evidence="2">The sequence shown here is derived from an EMBL/GenBank/DDBJ whole genome shotgun (WGS) entry which is preliminary data.</text>
</comment>
<dbReference type="AlphaFoldDB" id="A0A401WR88"/>
<evidence type="ECO:0000313" key="2">
    <source>
        <dbReference type="EMBL" id="GCD51807.1"/>
    </source>
</evidence>
<accession>A0A401WR88</accession>
<evidence type="ECO:0000256" key="1">
    <source>
        <dbReference type="SAM" id="Phobius"/>
    </source>
</evidence>
<gene>
    <name evidence="2" type="ORF">NBRC3188_0504</name>
</gene>
<keyword evidence="1" id="KW-1133">Transmembrane helix</keyword>
<protein>
    <submittedName>
        <fullName evidence="2">Uncharacterized protein</fullName>
    </submittedName>
</protein>
<sequence length="91" mass="10043">MLGPRAAAWSGKAARWVHVQDMRGAWGCPVWFVYAASITMDGAVCLYRSALMGHRRRVLKRKFQVALHERAGGCARVDHGFGGKNIFAINA</sequence>